<evidence type="ECO:0000313" key="2">
    <source>
        <dbReference type="EMBL" id="CAE0789139.1"/>
    </source>
</evidence>
<gene>
    <name evidence="2" type="ORF">EGYM00163_LOCUS252</name>
</gene>
<feature type="region of interest" description="Disordered" evidence="1">
    <location>
        <begin position="1"/>
        <end position="29"/>
    </location>
</feature>
<evidence type="ECO:0000256" key="1">
    <source>
        <dbReference type="SAM" id="MobiDB-lite"/>
    </source>
</evidence>
<dbReference type="AlphaFoldDB" id="A0A7S4C7D5"/>
<dbReference type="EMBL" id="HBJA01001040">
    <property type="protein sequence ID" value="CAE0789139.1"/>
    <property type="molecule type" value="Transcribed_RNA"/>
</dbReference>
<proteinExistence type="predicted"/>
<feature type="compositionally biased region" description="Low complexity" evidence="1">
    <location>
        <begin position="20"/>
        <end position="29"/>
    </location>
</feature>
<name>A0A7S4C7D5_9EUGL</name>
<protein>
    <submittedName>
        <fullName evidence="2">Uncharacterized protein</fullName>
    </submittedName>
</protein>
<organism evidence="2">
    <name type="scientific">Eutreptiella gymnastica</name>
    <dbReference type="NCBI Taxonomy" id="73025"/>
    <lineage>
        <taxon>Eukaryota</taxon>
        <taxon>Discoba</taxon>
        <taxon>Euglenozoa</taxon>
        <taxon>Euglenida</taxon>
        <taxon>Spirocuta</taxon>
        <taxon>Euglenophyceae</taxon>
        <taxon>Eutreptiales</taxon>
        <taxon>Eutreptiaceae</taxon>
        <taxon>Eutreptiella</taxon>
    </lineage>
</organism>
<accession>A0A7S4C7D5</accession>
<sequence>MGNSDSKPANAMECLPQPVTGANAGATGSTGHWLRKRHWLPGMWCYEGSVCTRDRLTSLEGYTVYYGGPQTCGQAGYTLHWGDEDRFDTRGSWYQP</sequence>
<reference evidence="2" key="1">
    <citation type="submission" date="2021-01" db="EMBL/GenBank/DDBJ databases">
        <authorList>
            <person name="Corre E."/>
            <person name="Pelletier E."/>
            <person name="Niang G."/>
            <person name="Scheremetjew M."/>
            <person name="Finn R."/>
            <person name="Kale V."/>
            <person name="Holt S."/>
            <person name="Cochrane G."/>
            <person name="Meng A."/>
            <person name="Brown T."/>
            <person name="Cohen L."/>
        </authorList>
    </citation>
    <scope>NUCLEOTIDE SEQUENCE</scope>
    <source>
        <strain evidence="2">CCMP1594</strain>
    </source>
</reference>